<evidence type="ECO:0000256" key="9">
    <source>
        <dbReference type="ARBA" id="ARBA00049063"/>
    </source>
</evidence>
<accession>A0A7J4GRM6</accession>
<feature type="binding site" evidence="11">
    <location>
        <position position="193"/>
    </location>
    <ligand>
        <name>ATP</name>
        <dbReference type="ChEBI" id="CHEBI:30616"/>
    </ligand>
</feature>
<evidence type="ECO:0000259" key="13">
    <source>
        <dbReference type="Pfam" id="PF00696"/>
    </source>
</evidence>
<dbReference type="GO" id="GO:0005829">
    <property type="term" value="C:cytosol"/>
    <property type="evidence" value="ECO:0007669"/>
    <property type="project" value="TreeGrafter"/>
</dbReference>
<dbReference type="AlphaFoldDB" id="A0A7J4GRM6"/>
<dbReference type="PANTHER" id="PTHR43654">
    <property type="entry name" value="GLUTAMATE 5-KINASE"/>
    <property type="match status" value="1"/>
</dbReference>
<feature type="binding site" evidence="11">
    <location>
        <position position="240"/>
    </location>
    <ligand>
        <name>ATP</name>
        <dbReference type="ChEBI" id="CHEBI:30616"/>
    </ligand>
</feature>
<evidence type="ECO:0000256" key="3">
    <source>
        <dbReference type="ARBA" id="ARBA00017267"/>
    </source>
</evidence>
<proteinExistence type="inferred from homology"/>
<feature type="binding site" evidence="11">
    <location>
        <position position="66"/>
    </location>
    <ligand>
        <name>substrate</name>
    </ligand>
</feature>
<dbReference type="Gene3D" id="3.40.1160.10">
    <property type="entry name" value="Acetylglutamate kinase-like"/>
    <property type="match status" value="1"/>
</dbReference>
<dbReference type="InterPro" id="IPR036393">
    <property type="entry name" value="AceGlu_kinase-like_sf"/>
</dbReference>
<dbReference type="PANTHER" id="PTHR43654:SF1">
    <property type="entry name" value="ISOPENTENYL PHOSPHATE KINASE"/>
    <property type="match status" value="1"/>
</dbReference>
<dbReference type="NCBIfam" id="NF040647">
    <property type="entry name" value="IPPK_Arch"/>
    <property type="match status" value="1"/>
</dbReference>
<dbReference type="EMBL" id="DUCX01000037">
    <property type="protein sequence ID" value="HIF37255.1"/>
    <property type="molecule type" value="Genomic_DNA"/>
</dbReference>
<dbReference type="Proteomes" id="UP000585802">
    <property type="component" value="Unassembled WGS sequence"/>
</dbReference>
<dbReference type="EC" id="2.7.4.26" evidence="2 10"/>
<comment type="caution">
    <text evidence="14">The sequence shown here is derived from an EMBL/GenBank/DDBJ whole genome shotgun (WGS) entry which is preliminary data.</text>
</comment>
<keyword evidence="4 10" id="KW-0808">Transferase</keyword>
<dbReference type="Pfam" id="PF00696">
    <property type="entry name" value="AA_kinase"/>
    <property type="match status" value="1"/>
</dbReference>
<dbReference type="GO" id="GO:0016114">
    <property type="term" value="P:terpenoid biosynthetic process"/>
    <property type="evidence" value="ECO:0007669"/>
    <property type="project" value="TreeGrafter"/>
</dbReference>
<feature type="binding site" evidence="11">
    <location>
        <position position="172"/>
    </location>
    <ligand>
        <name>substrate</name>
    </ligand>
</feature>
<feature type="binding site" evidence="11">
    <location>
        <position position="236"/>
    </location>
    <ligand>
        <name>ATP</name>
        <dbReference type="ChEBI" id="CHEBI:30616"/>
    </ligand>
</feature>
<dbReference type="InterPro" id="IPR001048">
    <property type="entry name" value="Asp/Glu/Uridylate_kinase"/>
</dbReference>
<feature type="binding site" evidence="11">
    <location>
        <position position="71"/>
    </location>
    <ligand>
        <name>substrate</name>
    </ligand>
</feature>
<dbReference type="PIRSF" id="PIRSF016496">
    <property type="entry name" value="Kin_FomA"/>
    <property type="match status" value="1"/>
</dbReference>
<dbReference type="GO" id="GO:0102043">
    <property type="term" value="F:isopentenyl phosphate kinase activity"/>
    <property type="evidence" value="ECO:0007669"/>
    <property type="project" value="UniProtKB-EC"/>
</dbReference>
<evidence type="ECO:0000256" key="11">
    <source>
        <dbReference type="PIRSR" id="PIRSR016496-1"/>
    </source>
</evidence>
<comment type="subunit">
    <text evidence="10">Homodimer.</text>
</comment>
<feature type="site" description="Transition state stabilizer" evidence="12">
    <location>
        <position position="34"/>
    </location>
</feature>
<organism evidence="14 15">
    <name type="scientific">Marine Group III euryarchaeote</name>
    <dbReference type="NCBI Taxonomy" id="2173149"/>
    <lineage>
        <taxon>Archaea</taxon>
        <taxon>Methanobacteriati</taxon>
        <taxon>Thermoplasmatota</taxon>
        <taxon>Thermoplasmata</taxon>
        <taxon>Candidatus Thermoprofundales</taxon>
    </lineage>
</organism>
<feature type="domain" description="Aspartate/glutamate/uridylate kinase" evidence="13">
    <location>
        <begin position="21"/>
        <end position="255"/>
    </location>
</feature>
<evidence type="ECO:0000256" key="4">
    <source>
        <dbReference type="ARBA" id="ARBA00022679"/>
    </source>
</evidence>
<name>A0A7J4GRM6_9ARCH</name>
<evidence type="ECO:0000256" key="5">
    <source>
        <dbReference type="ARBA" id="ARBA00022741"/>
    </source>
</evidence>
<evidence type="ECO:0000256" key="8">
    <source>
        <dbReference type="ARBA" id="ARBA00023229"/>
    </source>
</evidence>
<evidence type="ECO:0000256" key="2">
    <source>
        <dbReference type="ARBA" id="ARBA00012908"/>
    </source>
</evidence>
<dbReference type="InterPro" id="IPR024192">
    <property type="entry name" value="Fosfomycin_R_FomA-type"/>
</dbReference>
<evidence type="ECO:0000256" key="7">
    <source>
        <dbReference type="ARBA" id="ARBA00022840"/>
    </source>
</evidence>
<evidence type="ECO:0000313" key="14">
    <source>
        <dbReference type="EMBL" id="HIF37255.1"/>
    </source>
</evidence>
<evidence type="ECO:0000256" key="1">
    <source>
        <dbReference type="ARBA" id="ARBA00010540"/>
    </source>
</evidence>
<evidence type="ECO:0000256" key="12">
    <source>
        <dbReference type="PIRSR" id="PIRSR016496-2"/>
    </source>
</evidence>
<keyword evidence="6 10" id="KW-0418">Kinase</keyword>
<feature type="binding site" evidence="11">
    <location>
        <position position="67"/>
    </location>
    <ligand>
        <name>ATP</name>
        <dbReference type="ChEBI" id="CHEBI:30616"/>
    </ligand>
</feature>
<evidence type="ECO:0000313" key="15">
    <source>
        <dbReference type="Proteomes" id="UP000585802"/>
    </source>
</evidence>
<keyword evidence="7 10" id="KW-0067">ATP-binding</keyword>
<keyword evidence="5 10" id="KW-0547">Nucleotide-binding</keyword>
<evidence type="ECO:0000256" key="10">
    <source>
        <dbReference type="PIRNR" id="PIRNR016496"/>
    </source>
</evidence>
<comment type="similarity">
    <text evidence="1 10">Belongs to the isopentenyl phosphate kinase family.</text>
</comment>
<dbReference type="GO" id="GO:0016301">
    <property type="term" value="F:kinase activity"/>
    <property type="evidence" value="ECO:0007669"/>
    <property type="project" value="UniProtKB-KW"/>
</dbReference>
<dbReference type="SUPFAM" id="SSF53633">
    <property type="entry name" value="Carbamate kinase-like"/>
    <property type="match status" value="1"/>
</dbReference>
<gene>
    <name evidence="14" type="ORF">EYQ70_02445</name>
</gene>
<reference evidence="15" key="1">
    <citation type="journal article" date="2019" name="bioRxiv">
        <title>Genome diversification in globally distributed novel marine Proteobacteria is linked to environmental adaptation.</title>
        <authorList>
            <person name="Zhou Z."/>
            <person name="Tran P.Q."/>
            <person name="Kieft K."/>
            <person name="Anantharaman K."/>
        </authorList>
    </citation>
    <scope>NUCLEOTIDE SEQUENCE [LARGE SCALE GENOMIC DNA]</scope>
</reference>
<dbReference type="GO" id="GO:0005524">
    <property type="term" value="F:ATP binding"/>
    <property type="evidence" value="ECO:0007669"/>
    <property type="project" value="UniProtKB-KW"/>
</dbReference>
<protein>
    <recommendedName>
        <fullName evidence="3 10">Isopentenyl phosphate kinase</fullName>
        <shortName evidence="10">IPK</shortName>
        <ecNumber evidence="2 10">2.7.4.26</ecNumber>
    </recommendedName>
</protein>
<evidence type="ECO:0000256" key="6">
    <source>
        <dbReference type="ARBA" id="ARBA00022777"/>
    </source>
</evidence>
<comment type="catalytic activity">
    <reaction evidence="9 10">
        <text>isopentenyl phosphate + ATP = isopentenyl diphosphate + ADP</text>
        <dbReference type="Rhea" id="RHEA:33963"/>
        <dbReference type="ChEBI" id="CHEBI:30616"/>
        <dbReference type="ChEBI" id="CHEBI:65078"/>
        <dbReference type="ChEBI" id="CHEBI:128769"/>
        <dbReference type="ChEBI" id="CHEBI:456216"/>
        <dbReference type="EC" id="2.7.4.26"/>
    </reaction>
</comment>
<feature type="binding site" evidence="11">
    <location>
        <begin position="25"/>
        <end position="29"/>
    </location>
    <ligand>
        <name>ATP</name>
        <dbReference type="ChEBI" id="CHEBI:30616"/>
    </ligand>
</feature>
<comment type="function">
    <text evidence="10">Catalyzes the formation of isopentenyl diphosphate (IPP), the building block of all isoprenoids.</text>
</comment>
<sequence>MTLYLFDDLAMTRKEIMTKEKILLKFGGSLITKKNSEIPKINIANLERIGELLNNKKYDLIVVHGAGSFGHPIAEKFNLIDGLDESPEQKKSIKEIRNQMKKLNQILCEIIESKGIKTRSIIPSESMKTRGAKHISQFPKKMFDKCMNEGKTPVTFGDATDDELQGINILSGDVIMMELARIYKPAFSIFIMDYPGVMDGELNSTNSHLIPIINSNIIAEFKQKERNNKTTDVTGGLIGKLECALEISQYSQCWITNLDSLNLALLGKPKGSKVVQ</sequence>
<keyword evidence="8" id="KW-0414">Isoprene biosynthesis</keyword>